<dbReference type="InterPro" id="IPR020904">
    <property type="entry name" value="Sc_DH/Rdtase_CS"/>
</dbReference>
<dbReference type="PRINTS" id="PR00080">
    <property type="entry name" value="SDRFAMILY"/>
</dbReference>
<dbReference type="GO" id="GO:0048038">
    <property type="term" value="F:quinone binding"/>
    <property type="evidence" value="ECO:0007669"/>
    <property type="project" value="TreeGrafter"/>
</dbReference>
<keyword evidence="6" id="KW-1185">Reference proteome</keyword>
<evidence type="ECO:0000313" key="5">
    <source>
        <dbReference type="EMBL" id="MBD8870625.1"/>
    </source>
</evidence>
<dbReference type="Gene3D" id="3.40.50.720">
    <property type="entry name" value="NAD(P)-binding Rossmann-like Domain"/>
    <property type="match status" value="1"/>
</dbReference>
<dbReference type="PRINTS" id="PR00081">
    <property type="entry name" value="GDHRDH"/>
</dbReference>
<feature type="domain" description="Ketoreductase" evidence="4">
    <location>
        <begin position="6"/>
        <end position="170"/>
    </location>
</feature>
<dbReference type="EMBL" id="JACYXZ010000003">
    <property type="protein sequence ID" value="MBD8870625.1"/>
    <property type="molecule type" value="Genomic_DNA"/>
</dbReference>
<comment type="similarity">
    <text evidence="1 3">Belongs to the short-chain dehydrogenases/reductases (SDR) family.</text>
</comment>
<evidence type="ECO:0000256" key="1">
    <source>
        <dbReference type="ARBA" id="ARBA00006484"/>
    </source>
</evidence>
<keyword evidence="2" id="KW-0560">Oxidoreductase</keyword>
<proteinExistence type="inferred from homology"/>
<dbReference type="PANTHER" id="PTHR42760:SF133">
    <property type="entry name" value="3-OXOACYL-[ACYL-CARRIER-PROTEIN] REDUCTASE"/>
    <property type="match status" value="1"/>
</dbReference>
<dbReference type="Pfam" id="PF00106">
    <property type="entry name" value="adh_short"/>
    <property type="match status" value="1"/>
</dbReference>
<sequence length="267" mass="27076">MSETSRVAVVTGAARGIGRGIAERLVERGYAVLVTDVDGAAAEATAGEIGAALGSALDVRDRQGHLDLARVAAAHGTLTAWFNNAGVGDVGTLRELDPDQIDRLVDVNLKGVLWGTRAALDGFGPRGGDVVNTASLSGLGPVPGLGVYAATKAAVVSLSMSVAAEAPSGVRVHALCPDGVATRMVDEMPDESLAKALVHSGGRILTVDEVADAALALLGSSRVVRTLPGWRGALMRSTSVAPSLAARGAGLFAAQGRRAMRRGRAGT</sequence>
<evidence type="ECO:0000259" key="4">
    <source>
        <dbReference type="SMART" id="SM00822"/>
    </source>
</evidence>
<dbReference type="InterPro" id="IPR002347">
    <property type="entry name" value="SDR_fam"/>
</dbReference>
<evidence type="ECO:0000256" key="3">
    <source>
        <dbReference type="RuleBase" id="RU000363"/>
    </source>
</evidence>
<dbReference type="AlphaFoldDB" id="A0A927KAG7"/>
<dbReference type="Proteomes" id="UP000616839">
    <property type="component" value="Unassembled WGS sequence"/>
</dbReference>
<dbReference type="InterPro" id="IPR036291">
    <property type="entry name" value="NAD(P)-bd_dom_sf"/>
</dbReference>
<dbReference type="SUPFAM" id="SSF51735">
    <property type="entry name" value="NAD(P)-binding Rossmann-fold domains"/>
    <property type="match status" value="1"/>
</dbReference>
<reference evidence="5" key="1">
    <citation type="submission" date="2020-09" db="EMBL/GenBank/DDBJ databases">
        <title>Nocardioides sp. strain MJB4 16S ribosomal RNA gene Genome sequencing and assembly.</title>
        <authorList>
            <person name="Kim I."/>
        </authorList>
    </citation>
    <scope>NUCLEOTIDE SEQUENCE</scope>
    <source>
        <strain evidence="5">MJB4</strain>
    </source>
</reference>
<dbReference type="GO" id="GO:0016616">
    <property type="term" value="F:oxidoreductase activity, acting on the CH-OH group of donors, NAD or NADP as acceptor"/>
    <property type="evidence" value="ECO:0007669"/>
    <property type="project" value="UniProtKB-ARBA"/>
</dbReference>
<evidence type="ECO:0000313" key="6">
    <source>
        <dbReference type="Proteomes" id="UP000616839"/>
    </source>
</evidence>
<dbReference type="SMART" id="SM00822">
    <property type="entry name" value="PKS_KR"/>
    <property type="match status" value="1"/>
</dbReference>
<gene>
    <name evidence="5" type="ORF">IE331_13400</name>
</gene>
<protein>
    <submittedName>
        <fullName evidence="5">SDR family oxidoreductase</fullName>
    </submittedName>
</protein>
<comment type="caution">
    <text evidence="5">The sequence shown here is derived from an EMBL/GenBank/DDBJ whole genome shotgun (WGS) entry which is preliminary data.</text>
</comment>
<dbReference type="PROSITE" id="PS00061">
    <property type="entry name" value="ADH_SHORT"/>
    <property type="match status" value="1"/>
</dbReference>
<name>A0A927KAG7_9ACTN</name>
<dbReference type="CDD" id="cd05233">
    <property type="entry name" value="SDR_c"/>
    <property type="match status" value="1"/>
</dbReference>
<organism evidence="5 6">
    <name type="scientific">Nocardioides donggukensis</name>
    <dbReference type="NCBI Taxonomy" id="2774019"/>
    <lineage>
        <taxon>Bacteria</taxon>
        <taxon>Bacillati</taxon>
        <taxon>Actinomycetota</taxon>
        <taxon>Actinomycetes</taxon>
        <taxon>Propionibacteriales</taxon>
        <taxon>Nocardioidaceae</taxon>
        <taxon>Nocardioides</taxon>
    </lineage>
</organism>
<dbReference type="RefSeq" id="WP_192143905.1">
    <property type="nucleotide sequence ID" value="NZ_JACYXZ010000003.1"/>
</dbReference>
<evidence type="ECO:0000256" key="2">
    <source>
        <dbReference type="ARBA" id="ARBA00023002"/>
    </source>
</evidence>
<dbReference type="GO" id="GO:0006633">
    <property type="term" value="P:fatty acid biosynthetic process"/>
    <property type="evidence" value="ECO:0007669"/>
    <property type="project" value="TreeGrafter"/>
</dbReference>
<dbReference type="InterPro" id="IPR057326">
    <property type="entry name" value="KR_dom"/>
</dbReference>
<accession>A0A927KAG7</accession>
<dbReference type="PANTHER" id="PTHR42760">
    <property type="entry name" value="SHORT-CHAIN DEHYDROGENASES/REDUCTASES FAMILY MEMBER"/>
    <property type="match status" value="1"/>
</dbReference>